<protein>
    <submittedName>
        <fullName evidence="3">C2H2-type domain-containing protein</fullName>
    </submittedName>
</protein>
<feature type="compositionally biased region" description="Low complexity" evidence="1">
    <location>
        <begin position="36"/>
        <end position="75"/>
    </location>
</feature>
<dbReference type="AlphaFoldDB" id="A0A1I7YXH3"/>
<evidence type="ECO:0000256" key="1">
    <source>
        <dbReference type="SAM" id="MobiDB-lite"/>
    </source>
</evidence>
<accession>A0A1I7YXH3</accession>
<dbReference type="Gene3D" id="3.30.160.60">
    <property type="entry name" value="Classic Zinc Finger"/>
    <property type="match status" value="1"/>
</dbReference>
<proteinExistence type="predicted"/>
<dbReference type="Proteomes" id="UP000095287">
    <property type="component" value="Unplaced"/>
</dbReference>
<sequence length="282" mass="30695">MSPQEYFLLCFMQQMSQNQIQAPMLAPMMALPPTPQQSLLTPPNTSLELNLSSDSGVASSGSSGLSTSSSGMSLGTDTPRRKKKIASTFCRMCQKDVSPPDGKKNQGPLRHVRQVHMNGAKVYQCKLCSFAAHYDKTHVIKHIARHHPHAKPSAENIIDNSKQFDKKTTDLIAGEESSSSESSPQSLVRPGKRSSSIEPKDDGVPEVKKSNRDPNDDSDFDTKGSTEEPNGEGGAEKKASREEVDDQRGGDTEASPTEQNSSKVIRSPPAIIRSFTIDSIIR</sequence>
<organism evidence="2 3">
    <name type="scientific">Steinernema glaseri</name>
    <dbReference type="NCBI Taxonomy" id="37863"/>
    <lineage>
        <taxon>Eukaryota</taxon>
        <taxon>Metazoa</taxon>
        <taxon>Ecdysozoa</taxon>
        <taxon>Nematoda</taxon>
        <taxon>Chromadorea</taxon>
        <taxon>Rhabditida</taxon>
        <taxon>Tylenchina</taxon>
        <taxon>Panagrolaimomorpha</taxon>
        <taxon>Strongyloidoidea</taxon>
        <taxon>Steinernematidae</taxon>
        <taxon>Steinernema</taxon>
    </lineage>
</organism>
<evidence type="ECO:0000313" key="2">
    <source>
        <dbReference type="Proteomes" id="UP000095287"/>
    </source>
</evidence>
<reference evidence="3" key="1">
    <citation type="submission" date="2016-11" db="UniProtKB">
        <authorList>
            <consortium name="WormBaseParasite"/>
        </authorList>
    </citation>
    <scope>IDENTIFICATION</scope>
</reference>
<feature type="compositionally biased region" description="Polar residues" evidence="1">
    <location>
        <begin position="254"/>
        <end position="264"/>
    </location>
</feature>
<feature type="compositionally biased region" description="Basic and acidic residues" evidence="1">
    <location>
        <begin position="234"/>
        <end position="251"/>
    </location>
</feature>
<name>A0A1I7YXH3_9BILA</name>
<keyword evidence="2" id="KW-1185">Reference proteome</keyword>
<feature type="region of interest" description="Disordered" evidence="1">
    <location>
        <begin position="171"/>
        <end position="282"/>
    </location>
</feature>
<evidence type="ECO:0000313" key="3">
    <source>
        <dbReference type="WBParaSite" id="L893_g20841.t1"/>
    </source>
</evidence>
<dbReference type="WBParaSite" id="L893_g20841.t1">
    <property type="protein sequence ID" value="L893_g20841.t1"/>
    <property type="gene ID" value="L893_g20841"/>
</dbReference>
<feature type="compositionally biased region" description="Basic and acidic residues" evidence="1">
    <location>
        <begin position="198"/>
        <end position="226"/>
    </location>
</feature>
<feature type="region of interest" description="Disordered" evidence="1">
    <location>
        <begin position="33"/>
        <end position="81"/>
    </location>
</feature>